<dbReference type="EMBL" id="JAKTTI010000006">
    <property type="protein sequence ID" value="MCH1624883.1"/>
    <property type="molecule type" value="Genomic_DNA"/>
</dbReference>
<protein>
    <submittedName>
        <fullName evidence="1">Polysaccharide deacetylase family protein</fullName>
    </submittedName>
</protein>
<organism evidence="1 2">
    <name type="scientific">Fredinandcohnia quinoae</name>
    <dbReference type="NCBI Taxonomy" id="2918902"/>
    <lineage>
        <taxon>Bacteria</taxon>
        <taxon>Bacillati</taxon>
        <taxon>Bacillota</taxon>
        <taxon>Bacilli</taxon>
        <taxon>Bacillales</taxon>
        <taxon>Bacillaceae</taxon>
        <taxon>Fredinandcohnia</taxon>
    </lineage>
</organism>
<dbReference type="RefSeq" id="WP_240253671.1">
    <property type="nucleotide sequence ID" value="NZ_JAKTTI010000006.1"/>
</dbReference>
<proteinExistence type="predicted"/>
<dbReference type="SUPFAM" id="SSF88713">
    <property type="entry name" value="Glycoside hydrolase/deacetylase"/>
    <property type="match status" value="1"/>
</dbReference>
<dbReference type="InterPro" id="IPR011330">
    <property type="entry name" value="Glyco_hydro/deAcase_b/a-brl"/>
</dbReference>
<dbReference type="CDD" id="cd10929">
    <property type="entry name" value="CE4_u5"/>
    <property type="match status" value="1"/>
</dbReference>
<dbReference type="AlphaFoldDB" id="A0AAW5DXT2"/>
<comment type="caution">
    <text evidence="1">The sequence shown here is derived from an EMBL/GenBank/DDBJ whole genome shotgun (WGS) entry which is preliminary data.</text>
</comment>
<dbReference type="GO" id="GO:0005975">
    <property type="term" value="P:carbohydrate metabolic process"/>
    <property type="evidence" value="ECO:0007669"/>
    <property type="project" value="InterPro"/>
</dbReference>
<reference evidence="1" key="1">
    <citation type="submission" date="2022-02" db="EMBL/GenBank/DDBJ databases">
        <title>Fredinandcohnia quinoae sp. nov. isolated from Chenopodium quinoa seeds.</title>
        <authorList>
            <person name="Saati-Santamaria Z."/>
            <person name="Flores-Felix J.D."/>
            <person name="Igual J.M."/>
            <person name="Velazquez E."/>
            <person name="Garcia-Fraile P."/>
            <person name="Martinez-Molina E."/>
        </authorList>
    </citation>
    <scope>NUCLEOTIDE SEQUENCE</scope>
    <source>
        <strain evidence="1">SECRCQ15</strain>
    </source>
</reference>
<keyword evidence="2" id="KW-1185">Reference proteome</keyword>
<evidence type="ECO:0000313" key="1">
    <source>
        <dbReference type="EMBL" id="MCH1624883.1"/>
    </source>
</evidence>
<accession>A0AAW5DXT2</accession>
<name>A0AAW5DXT2_9BACI</name>
<gene>
    <name evidence="1" type="ORF">MJG50_06055</name>
</gene>
<evidence type="ECO:0000313" key="2">
    <source>
        <dbReference type="Proteomes" id="UP001431131"/>
    </source>
</evidence>
<sequence>MKPGTLIISLDFELYWGMRDIMTLDEYRGNLLGARKAIPAILELFHAYKIHATWATVGFLFCETKKELINSKPTIQPQYKNKNLSPYDHISESVGENESSDPFHFALSLINKILSYPNQQIGCHTLSHYYCLEEGQDIHSFKADIKSAINIAKKKGFNLGSIVFPRNQYNTEYLNLCGDLGIKSYRGNEASWLYKARRWDDVSIFQRLFRLVDAYFNISGYNTYPWKQLAEQFPINIPSSRFLRPYSRSLRFLNQFKLRRITSEMEYAAKHGLIYHLWWHPHNFGVNLDENIAFLAKILEKYSYLNEKYNFQSSNMEECADAVLLCKKGFDRVNYF</sequence>
<dbReference type="Proteomes" id="UP001431131">
    <property type="component" value="Unassembled WGS sequence"/>
</dbReference>
<dbReference type="Gene3D" id="3.20.20.370">
    <property type="entry name" value="Glycoside hydrolase/deacetylase"/>
    <property type="match status" value="1"/>
</dbReference>